<sequence>MNGPLDRAFQNEAREQCDAEVARMFYTSGLSFHLARNPHYRNSYFRSSTLPGYVPPSYNALRTTLLQQEKRHVERCLQPIKSTWSTKGVSVCSDGWTDSQRRPLINIMATSESGPMFLKGINCDGEYKDKHCIANFLIDAIKEIGYQNVVQVITDNAPVCRAAGLLVEARYPNIFWTPCVVHTLNLALKSICSPKQNDDWYDKCSWISEIAADVGFIKFFIVNHNMRLTMYKDHCKLKLLSIAETRFASTLVMIRRFKEVKKGLEQMVISPNWSLYKEDDVGKARAVKEKILDEYFWDEIDYILSFTASIYEMIRMADTDKPSLHLVYEWWDTMIEKVKAAIYRKEHKQLHEQSDFFDVVYQIILERWTKSSTPLHCFIVQNGCKRILVVLLHTKMPRLQGKEKNVLSYFSDDRARRDINVEYASFSMCLDDFGAIDAMNDRFHMEPTVWWIVHGASTPTVTTRFENKEYSRIRVKSSSYKESVTQMWDIGGDGFDNLGEEGVGMLEIANLSLDEPSLEVALFTGEDITNIVVD</sequence>
<gene>
    <name evidence="3" type="primary">LOC107880321</name>
</gene>
<dbReference type="InterPro" id="IPR007021">
    <property type="entry name" value="DUF659"/>
</dbReference>
<organism evidence="2 3">
    <name type="scientific">Prunus mume</name>
    <name type="common">Japanese apricot</name>
    <name type="synonym">Armeniaca mume</name>
    <dbReference type="NCBI Taxonomy" id="102107"/>
    <lineage>
        <taxon>Eukaryota</taxon>
        <taxon>Viridiplantae</taxon>
        <taxon>Streptophyta</taxon>
        <taxon>Embryophyta</taxon>
        <taxon>Tracheophyta</taxon>
        <taxon>Spermatophyta</taxon>
        <taxon>Magnoliopsida</taxon>
        <taxon>eudicotyledons</taxon>
        <taxon>Gunneridae</taxon>
        <taxon>Pentapetalae</taxon>
        <taxon>rosids</taxon>
        <taxon>fabids</taxon>
        <taxon>Rosales</taxon>
        <taxon>Rosaceae</taxon>
        <taxon>Amygdaloideae</taxon>
        <taxon>Amygdaleae</taxon>
        <taxon>Prunus</taxon>
    </lineage>
</organism>
<dbReference type="SUPFAM" id="SSF53098">
    <property type="entry name" value="Ribonuclease H-like"/>
    <property type="match status" value="1"/>
</dbReference>
<feature type="domain" description="DUF659" evidence="1">
    <location>
        <begin position="56"/>
        <end position="213"/>
    </location>
</feature>
<evidence type="ECO:0000313" key="2">
    <source>
        <dbReference type="Proteomes" id="UP000694861"/>
    </source>
</evidence>
<protein>
    <submittedName>
        <fullName evidence="3">Uncharacterized protein LOC107880321</fullName>
    </submittedName>
</protein>
<evidence type="ECO:0000259" key="1">
    <source>
        <dbReference type="Pfam" id="PF04937"/>
    </source>
</evidence>
<dbReference type="GeneID" id="107880321"/>
<name>A0ABM1LI56_PRUMU</name>
<evidence type="ECO:0000313" key="3">
    <source>
        <dbReference type="RefSeq" id="XP_016647083.1"/>
    </source>
</evidence>
<dbReference type="Proteomes" id="UP000694861">
    <property type="component" value="Linkage group LG2"/>
</dbReference>
<dbReference type="InterPro" id="IPR012337">
    <property type="entry name" value="RNaseH-like_sf"/>
</dbReference>
<reference evidence="2" key="1">
    <citation type="journal article" date="2012" name="Nat. Commun.">
        <title>The genome of Prunus mume.</title>
        <authorList>
            <person name="Zhang Q."/>
            <person name="Chen W."/>
            <person name="Sun L."/>
            <person name="Zhao F."/>
            <person name="Huang B."/>
            <person name="Yang W."/>
            <person name="Tao Y."/>
            <person name="Wang J."/>
            <person name="Yuan Z."/>
            <person name="Fan G."/>
            <person name="Xing Z."/>
            <person name="Han C."/>
            <person name="Pan H."/>
            <person name="Zhong X."/>
            <person name="Shi W."/>
            <person name="Liang X."/>
            <person name="Du D."/>
            <person name="Sun F."/>
            <person name="Xu Z."/>
            <person name="Hao R."/>
            <person name="Lv T."/>
            <person name="Lv Y."/>
            <person name="Zheng Z."/>
            <person name="Sun M."/>
            <person name="Luo L."/>
            <person name="Cai M."/>
            <person name="Gao Y."/>
            <person name="Wang J."/>
            <person name="Yin Y."/>
            <person name="Xu X."/>
            <person name="Cheng T."/>
            <person name="Wang J."/>
        </authorList>
    </citation>
    <scope>NUCLEOTIDE SEQUENCE [LARGE SCALE GENOMIC DNA]</scope>
</reference>
<keyword evidence="2" id="KW-1185">Reference proteome</keyword>
<reference evidence="3" key="2">
    <citation type="submission" date="2025-08" db="UniProtKB">
        <authorList>
            <consortium name="RefSeq"/>
        </authorList>
    </citation>
    <scope>IDENTIFICATION</scope>
</reference>
<proteinExistence type="predicted"/>
<dbReference type="PANTHER" id="PTHR32166:SF81">
    <property type="entry name" value="OS06G0658400 PROTEIN"/>
    <property type="match status" value="1"/>
</dbReference>
<dbReference type="PANTHER" id="PTHR32166">
    <property type="entry name" value="OSJNBA0013A04.12 PROTEIN"/>
    <property type="match status" value="1"/>
</dbReference>
<dbReference type="Pfam" id="PF04937">
    <property type="entry name" value="DUF659"/>
    <property type="match status" value="1"/>
</dbReference>
<accession>A0ABM1LI56</accession>
<dbReference type="RefSeq" id="XP_016647083.1">
    <property type="nucleotide sequence ID" value="XM_016791597.1"/>
</dbReference>